<keyword evidence="2" id="KW-0813">Transport</keyword>
<feature type="transmembrane region" description="Helical" evidence="10">
    <location>
        <begin position="386"/>
        <end position="406"/>
    </location>
</feature>
<evidence type="ECO:0000256" key="1">
    <source>
        <dbReference type="ARBA" id="ARBA00004651"/>
    </source>
</evidence>
<feature type="transmembrane region" description="Helical" evidence="10">
    <location>
        <begin position="277"/>
        <end position="296"/>
    </location>
</feature>
<dbReference type="Gene3D" id="1.20.1560.10">
    <property type="entry name" value="ABC transporter type 1, transmembrane domain"/>
    <property type="match status" value="1"/>
</dbReference>
<keyword evidence="8 10" id="KW-1133">Transmembrane helix</keyword>
<comment type="caution">
    <text evidence="13">The sequence shown here is derived from an EMBL/GenBank/DDBJ whole genome shotgun (WGS) entry which is preliminary data.</text>
</comment>
<evidence type="ECO:0000259" key="12">
    <source>
        <dbReference type="PROSITE" id="PS50929"/>
    </source>
</evidence>
<feature type="transmembrane region" description="Helical" evidence="10">
    <location>
        <begin position="418"/>
        <end position="438"/>
    </location>
</feature>
<feature type="transmembrane region" description="Helical" evidence="10">
    <location>
        <begin position="163"/>
        <end position="190"/>
    </location>
</feature>
<dbReference type="EMBL" id="DVLU01000011">
    <property type="protein sequence ID" value="HIT84557.1"/>
    <property type="molecule type" value="Genomic_DNA"/>
</dbReference>
<evidence type="ECO:0000256" key="4">
    <source>
        <dbReference type="ARBA" id="ARBA00022692"/>
    </source>
</evidence>
<feature type="transmembrane region" description="Helical" evidence="10">
    <location>
        <begin position="196"/>
        <end position="219"/>
    </location>
</feature>
<dbReference type="GO" id="GO:0140359">
    <property type="term" value="F:ABC-type transporter activity"/>
    <property type="evidence" value="ECO:0007669"/>
    <property type="project" value="InterPro"/>
</dbReference>
<proteinExistence type="predicted"/>
<comment type="subcellular location">
    <subcellularLocation>
        <location evidence="1">Cell membrane</location>
        <topology evidence="1">Multi-pass membrane protein</topology>
    </subcellularLocation>
</comment>
<dbReference type="InterPro" id="IPR003439">
    <property type="entry name" value="ABC_transporter-like_ATP-bd"/>
</dbReference>
<evidence type="ECO:0000256" key="2">
    <source>
        <dbReference type="ARBA" id="ARBA00022448"/>
    </source>
</evidence>
<dbReference type="GO" id="GO:0005886">
    <property type="term" value="C:plasma membrane"/>
    <property type="evidence" value="ECO:0007669"/>
    <property type="project" value="UniProtKB-SubCell"/>
</dbReference>
<keyword evidence="9 10" id="KW-0472">Membrane</keyword>
<dbReference type="InterPro" id="IPR003593">
    <property type="entry name" value="AAA+_ATPase"/>
</dbReference>
<dbReference type="PROSITE" id="PS50929">
    <property type="entry name" value="ABC_TM1F"/>
    <property type="match status" value="1"/>
</dbReference>
<dbReference type="GO" id="GO:0016887">
    <property type="term" value="F:ATP hydrolysis activity"/>
    <property type="evidence" value="ECO:0007669"/>
    <property type="project" value="InterPro"/>
</dbReference>
<evidence type="ECO:0000313" key="13">
    <source>
        <dbReference type="EMBL" id="HIT84557.1"/>
    </source>
</evidence>
<protein>
    <submittedName>
        <fullName evidence="13">ATP-binding cassette domain-containing protein</fullName>
    </submittedName>
</protein>
<keyword evidence="7 13" id="KW-0067">ATP-binding</keyword>
<keyword evidence="6" id="KW-0378">Hydrolase</keyword>
<keyword evidence="6" id="KW-0645">Protease</keyword>
<dbReference type="AlphaFoldDB" id="A0A9D1KQG9"/>
<reference evidence="13" key="1">
    <citation type="submission" date="2020-10" db="EMBL/GenBank/DDBJ databases">
        <authorList>
            <person name="Gilroy R."/>
        </authorList>
    </citation>
    <scope>NUCLEOTIDE SEQUENCE</scope>
    <source>
        <strain evidence="13">CHK181-108</strain>
    </source>
</reference>
<evidence type="ECO:0000256" key="5">
    <source>
        <dbReference type="ARBA" id="ARBA00022741"/>
    </source>
</evidence>
<evidence type="ECO:0000256" key="3">
    <source>
        <dbReference type="ARBA" id="ARBA00022475"/>
    </source>
</evidence>
<evidence type="ECO:0000256" key="6">
    <source>
        <dbReference type="ARBA" id="ARBA00022807"/>
    </source>
</evidence>
<keyword evidence="3" id="KW-1003">Cell membrane</keyword>
<evidence type="ECO:0000259" key="11">
    <source>
        <dbReference type="PROSITE" id="PS50893"/>
    </source>
</evidence>
<dbReference type="InterPro" id="IPR027417">
    <property type="entry name" value="P-loop_NTPase"/>
</dbReference>
<dbReference type="SUPFAM" id="SSF52540">
    <property type="entry name" value="P-loop containing nucleoside triphosphate hydrolases"/>
    <property type="match status" value="1"/>
</dbReference>
<name>A0A9D1KQG9_9FIRM</name>
<dbReference type="PANTHER" id="PTHR24221">
    <property type="entry name" value="ATP-BINDING CASSETTE SUB-FAMILY B"/>
    <property type="match status" value="1"/>
</dbReference>
<gene>
    <name evidence="13" type="ORF">IAA60_01495</name>
</gene>
<dbReference type="SUPFAM" id="SSF90123">
    <property type="entry name" value="ABC transporter transmembrane region"/>
    <property type="match status" value="1"/>
</dbReference>
<keyword evidence="4 10" id="KW-0812">Transmembrane</keyword>
<feature type="transmembrane region" description="Helical" evidence="10">
    <location>
        <begin position="302"/>
        <end position="322"/>
    </location>
</feature>
<keyword evidence="5" id="KW-0547">Nucleotide-binding</keyword>
<dbReference type="PROSITE" id="PS50893">
    <property type="entry name" value="ABC_TRANSPORTER_2"/>
    <property type="match status" value="1"/>
</dbReference>
<dbReference type="InterPro" id="IPR036640">
    <property type="entry name" value="ABC1_TM_sf"/>
</dbReference>
<dbReference type="GO" id="GO:0008234">
    <property type="term" value="F:cysteine-type peptidase activity"/>
    <property type="evidence" value="ECO:0007669"/>
    <property type="project" value="UniProtKB-KW"/>
</dbReference>
<evidence type="ECO:0000256" key="10">
    <source>
        <dbReference type="SAM" id="Phobius"/>
    </source>
</evidence>
<keyword evidence="6" id="KW-0788">Thiol protease</keyword>
<dbReference type="GO" id="GO:0034040">
    <property type="term" value="F:ATPase-coupled lipid transmembrane transporter activity"/>
    <property type="evidence" value="ECO:0007669"/>
    <property type="project" value="TreeGrafter"/>
</dbReference>
<dbReference type="Proteomes" id="UP000824165">
    <property type="component" value="Unassembled WGS sequence"/>
</dbReference>
<feature type="domain" description="ABC transporter" evidence="11">
    <location>
        <begin position="470"/>
        <end position="703"/>
    </location>
</feature>
<dbReference type="InterPro" id="IPR039421">
    <property type="entry name" value="Type_1_exporter"/>
</dbReference>
<sequence length="707" mass="77628">MDAREQNERIRVKNRKAAARAYENINAALGDKTDHDGINAVLRFLNEREHVDAALPLSEQLRYIEEKLYIKTRYTELDADWYLTCALPMLVKTTDGMWKAVIPLPGGGCKYIDNGKKIKITADKARLFTNSAVCFYKCMPPGKLGMGALIAFMIKCCSKKDMLAVAAASILAALAGMLLPWVTSFIFAHIVPAGDAGGITAAAALMLSAVLTSAVLGFLQSLILTNTMLRCGVYVQGAIFSRLLSLRPEFFKSARAGELANMITEFSDITRIVSVRGITACIGMALSLVYLIQIRIYAPQLLWWVLLISVLLAALMTAEGVMNSRWLSGCSKSLSKMSGFCYELFSGIEQIKLNGAEARIFRRWSERYLDAARHEKKPFLLKYSAVVYRLVRICAAAVIFLFGARLAASDYIAFSSAYGAYIAASAGAAVIIQTIAAFRSSYALVKPVLEAECEEYGGGKKRPESFTGDITISKLYFRYSPDSPYIINGLSTHIRAGESVGIVGASGCGKSTLIRLLLGFEKAQQGSVYIDGFDIRELDLRHYRRKLGTVLQNMGLISGDIYSNITVTKPDASIEEVNKAIELAGLTETIAALPMGIHTPVSQENCTLSGGERQRVLIARAVISKPSILIFDEATSALDNITQTRITESINKLDCTKIIVAHRLSTIEQCDRILVMDKGVIVQEGTYDELKNINGQFMQLMKRQNAR</sequence>
<evidence type="ECO:0000313" key="14">
    <source>
        <dbReference type="Proteomes" id="UP000824165"/>
    </source>
</evidence>
<dbReference type="InterPro" id="IPR011527">
    <property type="entry name" value="ABC1_TM_dom"/>
</dbReference>
<evidence type="ECO:0000256" key="9">
    <source>
        <dbReference type="ARBA" id="ARBA00023136"/>
    </source>
</evidence>
<evidence type="ECO:0000256" key="7">
    <source>
        <dbReference type="ARBA" id="ARBA00022840"/>
    </source>
</evidence>
<dbReference type="InterPro" id="IPR017871">
    <property type="entry name" value="ABC_transporter-like_CS"/>
</dbReference>
<dbReference type="FunFam" id="3.40.50.300:FF:000299">
    <property type="entry name" value="ABC transporter ATP-binding protein/permease"/>
    <property type="match status" value="1"/>
</dbReference>
<evidence type="ECO:0000256" key="8">
    <source>
        <dbReference type="ARBA" id="ARBA00022989"/>
    </source>
</evidence>
<accession>A0A9D1KQG9</accession>
<dbReference type="GO" id="GO:0005524">
    <property type="term" value="F:ATP binding"/>
    <property type="evidence" value="ECO:0007669"/>
    <property type="project" value="UniProtKB-KW"/>
</dbReference>
<dbReference type="PROSITE" id="PS00211">
    <property type="entry name" value="ABC_TRANSPORTER_1"/>
    <property type="match status" value="1"/>
</dbReference>
<dbReference type="PANTHER" id="PTHR24221:SF654">
    <property type="entry name" value="ATP-BINDING CASSETTE SUB-FAMILY B MEMBER 6"/>
    <property type="match status" value="1"/>
</dbReference>
<feature type="domain" description="ABC transmembrane type-1" evidence="12">
    <location>
        <begin position="163"/>
        <end position="443"/>
    </location>
</feature>
<dbReference type="Pfam" id="PF00005">
    <property type="entry name" value="ABC_tran"/>
    <property type="match status" value="1"/>
</dbReference>
<organism evidence="13 14">
    <name type="scientific">Candidatus Ornithomonoglobus intestinigallinarum</name>
    <dbReference type="NCBI Taxonomy" id="2840894"/>
    <lineage>
        <taxon>Bacteria</taxon>
        <taxon>Bacillati</taxon>
        <taxon>Bacillota</taxon>
        <taxon>Clostridia</taxon>
        <taxon>Candidatus Ornithomonoglobus</taxon>
    </lineage>
</organism>
<dbReference type="Gene3D" id="3.40.50.300">
    <property type="entry name" value="P-loop containing nucleotide triphosphate hydrolases"/>
    <property type="match status" value="1"/>
</dbReference>
<dbReference type="Pfam" id="PF00664">
    <property type="entry name" value="ABC_membrane"/>
    <property type="match status" value="1"/>
</dbReference>
<dbReference type="SMART" id="SM00382">
    <property type="entry name" value="AAA"/>
    <property type="match status" value="1"/>
</dbReference>
<reference evidence="13" key="2">
    <citation type="journal article" date="2021" name="PeerJ">
        <title>Extensive microbial diversity within the chicken gut microbiome revealed by metagenomics and culture.</title>
        <authorList>
            <person name="Gilroy R."/>
            <person name="Ravi A."/>
            <person name="Getino M."/>
            <person name="Pursley I."/>
            <person name="Horton D.L."/>
            <person name="Alikhan N.F."/>
            <person name="Baker D."/>
            <person name="Gharbi K."/>
            <person name="Hall N."/>
            <person name="Watson M."/>
            <person name="Adriaenssens E.M."/>
            <person name="Foster-Nyarko E."/>
            <person name="Jarju S."/>
            <person name="Secka A."/>
            <person name="Antonio M."/>
            <person name="Oren A."/>
            <person name="Chaudhuri R.R."/>
            <person name="La Ragione R."/>
            <person name="Hildebrand F."/>
            <person name="Pallen M.J."/>
        </authorList>
    </citation>
    <scope>NUCLEOTIDE SEQUENCE</scope>
    <source>
        <strain evidence="13">CHK181-108</strain>
    </source>
</reference>